<proteinExistence type="predicted"/>
<sequence length="64" mass="6656">MTCEEDADIVNYAGRTIVGQAMEQIWNAETRLSLTALGMVAARHTALALVVAVAADTSTGPAHA</sequence>
<evidence type="ECO:0000313" key="1">
    <source>
        <dbReference type="EMBL" id="MBG0738322.1"/>
    </source>
</evidence>
<dbReference type="EMBL" id="JADNYM010000003">
    <property type="protein sequence ID" value="MBG0738322.1"/>
    <property type="molecule type" value="Genomic_DNA"/>
</dbReference>
<comment type="caution">
    <text evidence="1">The sequence shown here is derived from an EMBL/GenBank/DDBJ whole genome shotgun (WGS) entry which is preliminary data.</text>
</comment>
<dbReference type="RefSeq" id="WP_196395272.1">
    <property type="nucleotide sequence ID" value="NZ_JADNYM010000003.1"/>
</dbReference>
<dbReference type="Proteomes" id="UP000655366">
    <property type="component" value="Unassembled WGS sequence"/>
</dbReference>
<name>A0A931CGU5_9MICC</name>
<organism evidence="1 2">
    <name type="scientific">Arthrobacter terrae</name>
    <dbReference type="NCBI Taxonomy" id="2935737"/>
    <lineage>
        <taxon>Bacteria</taxon>
        <taxon>Bacillati</taxon>
        <taxon>Actinomycetota</taxon>
        <taxon>Actinomycetes</taxon>
        <taxon>Micrococcales</taxon>
        <taxon>Micrococcaceae</taxon>
        <taxon>Arthrobacter</taxon>
    </lineage>
</organism>
<accession>A0A931CGU5</accession>
<evidence type="ECO:0000313" key="2">
    <source>
        <dbReference type="Proteomes" id="UP000655366"/>
    </source>
</evidence>
<protein>
    <submittedName>
        <fullName evidence="1">Uncharacterized protein</fullName>
    </submittedName>
</protein>
<dbReference type="AlphaFoldDB" id="A0A931CGU5"/>
<keyword evidence="2" id="KW-1185">Reference proteome</keyword>
<reference evidence="1 2" key="1">
    <citation type="submission" date="2020-11" db="EMBL/GenBank/DDBJ databases">
        <title>Arthrobacter antarcticus sp. nov., isolated from Antarctic Soil.</title>
        <authorList>
            <person name="Li J."/>
        </authorList>
    </citation>
    <scope>NUCLEOTIDE SEQUENCE [LARGE SCALE GENOMIC DNA]</scope>
    <source>
        <strain evidence="1 2">Z1-20</strain>
    </source>
</reference>
<gene>
    <name evidence="1" type="ORF">IV500_02605</name>
</gene>